<dbReference type="Proteomes" id="UP000076420">
    <property type="component" value="Unassembled WGS sequence"/>
</dbReference>
<accession>A0A2C9K458</accession>
<dbReference type="VEuPathDB" id="VectorBase:BGLAX_032012"/>
<feature type="domain" description="VWFA" evidence="3">
    <location>
        <begin position="37"/>
        <end position="212"/>
    </location>
</feature>
<dbReference type="OrthoDB" id="5985714at2759"/>
<evidence type="ECO:0000256" key="1">
    <source>
        <dbReference type="SAM" id="MobiDB-lite"/>
    </source>
</evidence>
<feature type="chain" id="PRO_5012541955" description="VWFA domain-containing protein" evidence="2">
    <location>
        <begin position="26"/>
        <end position="463"/>
    </location>
</feature>
<dbReference type="VEuPathDB" id="VectorBase:BGLB012882"/>
<name>A0A2C9K458_BIOGL</name>
<dbReference type="STRING" id="6526.A0A2C9K458"/>
<dbReference type="AlphaFoldDB" id="A0A2C9K458"/>
<dbReference type="PANTHER" id="PTHR24020">
    <property type="entry name" value="COLLAGEN ALPHA"/>
    <property type="match status" value="1"/>
</dbReference>
<dbReference type="SMART" id="SM00327">
    <property type="entry name" value="VWA"/>
    <property type="match status" value="2"/>
</dbReference>
<feature type="signal peptide" evidence="2">
    <location>
        <begin position="1"/>
        <end position="25"/>
    </location>
</feature>
<dbReference type="PRINTS" id="PR00453">
    <property type="entry name" value="VWFADOMAIN"/>
</dbReference>
<evidence type="ECO:0000313" key="5">
    <source>
        <dbReference type="Proteomes" id="UP000076420"/>
    </source>
</evidence>
<evidence type="ECO:0000313" key="4">
    <source>
        <dbReference type="EnsemblMetazoa" id="BGLB012882-PB"/>
    </source>
</evidence>
<dbReference type="EnsemblMetazoa" id="BGLB012882-RB">
    <property type="protein sequence ID" value="BGLB012882-PB"/>
    <property type="gene ID" value="BGLB012882"/>
</dbReference>
<gene>
    <name evidence="4" type="primary">106050543</name>
</gene>
<dbReference type="Gene3D" id="3.40.50.410">
    <property type="entry name" value="von Willebrand factor, type A domain"/>
    <property type="match status" value="2"/>
</dbReference>
<dbReference type="KEGG" id="bgt:106050543"/>
<dbReference type="SUPFAM" id="SSF53300">
    <property type="entry name" value="vWA-like"/>
    <property type="match status" value="2"/>
</dbReference>
<sequence length="463" mass="50237">MFNSKLCKLVTTVLSLLLMASYTAAGLVKTCDIKLGDIIFILDVSSSIGDKNFEIQKDYVSNITRDFTVSPTQVRFGCLIFDANPTKQFDLKDYLDNDSLSKAILDIKYPYKSGTHTHKALTEVLEKKMFDTEAGGRDEAPNIVIVITDGLSTYPEKTKLAAKELKSRNIITIAIGIGLKQSTQELGVIASDPSLVFNVTDFSVLSGIEKDLVRKTCGVATTTTTTEEPTTTTTTEEPTTTTTTTTTTTAYTRPPYPPSTPTPCKNTTKADIILVIDASTSIKSERWLNQTLFASTVTSYFNVGPEEVQFGALIFNAAPVKLFDLKTYSDHASLSKALLDVKYPNTKGTFTSKALNAVVEWNMFGEAAGGRADAPNIVILMTDGKSNNKTETVQAANNLKAAVDATILAVGIGADVNKGELKAVASDDKYVFYSQDYIVLDYISKDLISVTCRTAGDLQSELH</sequence>
<proteinExistence type="predicted"/>
<dbReference type="CDD" id="cd01450">
    <property type="entry name" value="vWFA_subfamily_ECM"/>
    <property type="match status" value="2"/>
</dbReference>
<dbReference type="InterPro" id="IPR036465">
    <property type="entry name" value="vWFA_dom_sf"/>
</dbReference>
<dbReference type="InterPro" id="IPR002035">
    <property type="entry name" value="VWF_A"/>
</dbReference>
<dbReference type="Pfam" id="PF00092">
    <property type="entry name" value="VWA"/>
    <property type="match status" value="2"/>
</dbReference>
<organism evidence="4 5">
    <name type="scientific">Biomphalaria glabrata</name>
    <name type="common">Bloodfluke planorb</name>
    <name type="synonym">Freshwater snail</name>
    <dbReference type="NCBI Taxonomy" id="6526"/>
    <lineage>
        <taxon>Eukaryota</taxon>
        <taxon>Metazoa</taxon>
        <taxon>Spiralia</taxon>
        <taxon>Lophotrochozoa</taxon>
        <taxon>Mollusca</taxon>
        <taxon>Gastropoda</taxon>
        <taxon>Heterobranchia</taxon>
        <taxon>Euthyneura</taxon>
        <taxon>Panpulmonata</taxon>
        <taxon>Hygrophila</taxon>
        <taxon>Lymnaeoidea</taxon>
        <taxon>Planorbidae</taxon>
        <taxon>Biomphalaria</taxon>
    </lineage>
</organism>
<evidence type="ECO:0000259" key="3">
    <source>
        <dbReference type="PROSITE" id="PS50234"/>
    </source>
</evidence>
<evidence type="ECO:0000256" key="2">
    <source>
        <dbReference type="SAM" id="SignalP"/>
    </source>
</evidence>
<feature type="compositionally biased region" description="Low complexity" evidence="1">
    <location>
        <begin position="223"/>
        <end position="253"/>
    </location>
</feature>
<dbReference type="PROSITE" id="PS50234">
    <property type="entry name" value="VWFA"/>
    <property type="match status" value="2"/>
</dbReference>
<reference evidence="4" key="1">
    <citation type="submission" date="2020-05" db="UniProtKB">
        <authorList>
            <consortium name="EnsemblMetazoa"/>
        </authorList>
    </citation>
    <scope>IDENTIFICATION</scope>
    <source>
        <strain evidence="4">BB02</strain>
    </source>
</reference>
<dbReference type="PANTHER" id="PTHR24020:SF20">
    <property type="entry name" value="PH DOMAIN-CONTAINING PROTEIN"/>
    <property type="match status" value="1"/>
</dbReference>
<protein>
    <recommendedName>
        <fullName evidence="3">VWFA domain-containing protein</fullName>
    </recommendedName>
</protein>
<keyword evidence="2" id="KW-0732">Signal</keyword>
<dbReference type="InterPro" id="IPR050525">
    <property type="entry name" value="ECM_Assembly_Org"/>
</dbReference>
<feature type="domain" description="VWFA" evidence="3">
    <location>
        <begin position="271"/>
        <end position="447"/>
    </location>
</feature>
<feature type="region of interest" description="Disordered" evidence="1">
    <location>
        <begin position="223"/>
        <end position="264"/>
    </location>
</feature>